<dbReference type="AlphaFoldDB" id="A0A1G4G3P7"/>
<dbReference type="Proteomes" id="UP000178485">
    <property type="component" value="Chromosome i"/>
</dbReference>
<gene>
    <name evidence="1" type="ORF">ING2E5A_0317</name>
</gene>
<name>A0A1G4G3P7_9BACT</name>
<evidence type="ECO:0000313" key="2">
    <source>
        <dbReference type="Proteomes" id="UP000178485"/>
    </source>
</evidence>
<dbReference type="Gene3D" id="3.60.15.10">
    <property type="entry name" value="Ribonuclease Z/Hydroxyacylglutathione hydrolase-like"/>
    <property type="match status" value="1"/>
</dbReference>
<dbReference type="EMBL" id="LT608328">
    <property type="protein sequence ID" value="SCM55393.1"/>
    <property type="molecule type" value="Genomic_DNA"/>
</dbReference>
<dbReference type="InterPro" id="IPR036866">
    <property type="entry name" value="RibonucZ/Hydroxyglut_hydro"/>
</dbReference>
<dbReference type="PANTHER" id="PTHR42967:SF1">
    <property type="entry name" value="MBL FOLD METALLO-HYDROLASE"/>
    <property type="match status" value="1"/>
</dbReference>
<organism evidence="1 2">
    <name type="scientific">Petrimonas mucosa</name>
    <dbReference type="NCBI Taxonomy" id="1642646"/>
    <lineage>
        <taxon>Bacteria</taxon>
        <taxon>Pseudomonadati</taxon>
        <taxon>Bacteroidota</taxon>
        <taxon>Bacteroidia</taxon>
        <taxon>Bacteroidales</taxon>
        <taxon>Dysgonomonadaceae</taxon>
        <taxon>Petrimonas</taxon>
    </lineage>
</organism>
<dbReference type="PANTHER" id="PTHR42967">
    <property type="entry name" value="METAL DEPENDENT HYDROLASE"/>
    <property type="match status" value="1"/>
</dbReference>
<keyword evidence="2" id="KW-1185">Reference proteome</keyword>
<accession>A0A1G4G3P7</accession>
<dbReference type="STRING" id="1642646.ING2E5A_0317"/>
<evidence type="ECO:0008006" key="3">
    <source>
        <dbReference type="Google" id="ProtNLM"/>
    </source>
</evidence>
<dbReference type="Pfam" id="PF13483">
    <property type="entry name" value="Lactamase_B_3"/>
    <property type="match status" value="1"/>
</dbReference>
<reference evidence="1 2" key="1">
    <citation type="submission" date="2016-08" db="EMBL/GenBank/DDBJ databases">
        <authorList>
            <person name="Seilhamer J.J."/>
        </authorList>
    </citation>
    <scope>NUCLEOTIDE SEQUENCE [LARGE SCALE GENOMIC DNA]</scope>
    <source>
        <strain evidence="1">ING2-E5A</strain>
    </source>
</reference>
<dbReference type="SUPFAM" id="SSF56281">
    <property type="entry name" value="Metallo-hydrolase/oxidoreductase"/>
    <property type="match status" value="1"/>
</dbReference>
<evidence type="ECO:0000313" key="1">
    <source>
        <dbReference type="EMBL" id="SCM55393.1"/>
    </source>
</evidence>
<sequence>MTVTYIFHSCYLLEFDGFSILFDFYKDGKRDDGTFWVSDYLLGKPDDLYVFCSHSHPDHYNPEILRWGITKSNVKYIFSKEVMNNSEITVYQNIAFLDKFETYEDNRIRVQAFGSTDTGGSFVVDVSGKRYFHAGDLNNWHWNEEVPFLESTGYENSYLCQLELLAEKVDQVYLAMFPVDPRLGKDYMRGAEQFVNRIATDYFLPMHFGENYEKANAFSRYARLQNCTFLPVYKKGQSYKL</sequence>
<protein>
    <recommendedName>
        <fullName evidence="3">MBL fold metallo-hydrolase</fullName>
    </recommendedName>
</protein>
<proteinExistence type="predicted"/>
<dbReference type="KEGG" id="pmuc:ING2E5A_0317"/>
<dbReference type="RefSeq" id="WP_071135887.1">
    <property type="nucleotide sequence ID" value="NZ_DUQN01000025.1"/>
</dbReference>